<dbReference type="AlphaFoldDB" id="A0A839T415"/>
<sequence>MNPAPIQYLGEITGLYGDVLQGWAMDSSQPDLRLAVEIYIDHIFVALVRADQEQPLDVAGDGFHGFVAHLRENWLTNARHISARIANQGPWLGGPLALPQEKHSAKPMPAATQAWHTGGLKIKGWAWDPAAPSRHIQVQARESERWLSSTKADQPHPALVYRTTSDHGFDLDLPWALADGQPHDIHIETDQGIPLTGSPIRLCLHLEGFEALLRSYWPKEAASAAAPALLQQLARTQDIHFPRSAGFNHYPAWHALFQQPKALPKTVGQVLVVLIGHGSEQAESVSRASINRQRLPQTQIRVIAPTASDLLTALAELAPAASIIVPLQRGDRLPEHALDTLLTHLAGSAAAWAYADCDQDAADGTRSNPWLKPGWDETLFYGADLVTPGAAFTSTTVLQAITHLRKTRPAIQPGWHLLLASIVATDSGPVMHIPQVLYHRRADAPASPHLTLPDGERHAALDWLARQRMPGATIAAVSDYPGLTRVQWPLPEKLPLISLIVPTRDQLQLLRPCIEGLLEGTDYPALEIIIVDNDSCVPETLAYFEQVSARGVRVLPYPYPFNYAAINNWAVEHASGSIIGLVNNDVEILEPGWLKEMLSHLLRPGIGAVGAKLIWPNGMVQHGGVVVGINGLAAHTGNNLMRQDAGYLGFNQIAREQSVVTTACLLMRKTDYLHLGGMDPEHFPVTFNDVDLCLRLGETGKRLVWTPFANLIHAESASRGKEDTPTKAARAGREYRHFIQRWTQAGQIDPYYHPCLSTDYLAGPYGGLALPPSDTTPRSKAIR</sequence>
<evidence type="ECO:0000313" key="3">
    <source>
        <dbReference type="Proteomes" id="UP000549250"/>
    </source>
</evidence>
<dbReference type="RefSeq" id="WP_246335779.1">
    <property type="nucleotide sequence ID" value="NZ_JACHXI010000003.1"/>
</dbReference>
<evidence type="ECO:0000313" key="2">
    <source>
        <dbReference type="EMBL" id="MBB3102463.1"/>
    </source>
</evidence>
<dbReference type="SUPFAM" id="SSF53448">
    <property type="entry name" value="Nucleotide-diphospho-sugar transferases"/>
    <property type="match status" value="1"/>
</dbReference>
<name>A0A839T415_AZOMA</name>
<keyword evidence="2" id="KW-0808">Transferase</keyword>
<dbReference type="Gene3D" id="3.90.550.10">
    <property type="entry name" value="Spore Coat Polysaccharide Biosynthesis Protein SpsA, Chain A"/>
    <property type="match status" value="1"/>
</dbReference>
<organism evidence="2 3">
    <name type="scientific">Azomonas macrocytogenes</name>
    <name type="common">Azotobacter macrocytogenes</name>
    <dbReference type="NCBI Taxonomy" id="69962"/>
    <lineage>
        <taxon>Bacteria</taxon>
        <taxon>Pseudomonadati</taxon>
        <taxon>Pseudomonadota</taxon>
        <taxon>Gammaproteobacteria</taxon>
        <taxon>Pseudomonadales</taxon>
        <taxon>Pseudomonadaceae</taxon>
        <taxon>Azomonas</taxon>
    </lineage>
</organism>
<dbReference type="CDD" id="cd04186">
    <property type="entry name" value="GT_2_like_c"/>
    <property type="match status" value="1"/>
</dbReference>
<accession>A0A839T415</accession>
<gene>
    <name evidence="2" type="ORF">FHR87_000846</name>
</gene>
<protein>
    <submittedName>
        <fullName evidence="2">GT2 family glycosyltransferase</fullName>
    </submittedName>
</protein>
<dbReference type="EMBL" id="JACHXI010000003">
    <property type="protein sequence ID" value="MBB3102463.1"/>
    <property type="molecule type" value="Genomic_DNA"/>
</dbReference>
<dbReference type="PANTHER" id="PTHR43179">
    <property type="entry name" value="RHAMNOSYLTRANSFERASE WBBL"/>
    <property type="match status" value="1"/>
</dbReference>
<dbReference type="PANTHER" id="PTHR43179:SF7">
    <property type="entry name" value="RHAMNOSYLTRANSFERASE WBBL"/>
    <property type="match status" value="1"/>
</dbReference>
<keyword evidence="3" id="KW-1185">Reference proteome</keyword>
<dbReference type="GO" id="GO:0016740">
    <property type="term" value="F:transferase activity"/>
    <property type="evidence" value="ECO:0007669"/>
    <property type="project" value="UniProtKB-KW"/>
</dbReference>
<feature type="domain" description="Glycosyltransferase 2-like" evidence="1">
    <location>
        <begin position="498"/>
        <end position="622"/>
    </location>
</feature>
<dbReference type="InterPro" id="IPR001173">
    <property type="entry name" value="Glyco_trans_2-like"/>
</dbReference>
<proteinExistence type="predicted"/>
<dbReference type="Proteomes" id="UP000549250">
    <property type="component" value="Unassembled WGS sequence"/>
</dbReference>
<reference evidence="2 3" key="1">
    <citation type="submission" date="2020-08" db="EMBL/GenBank/DDBJ databases">
        <title>Genomic Encyclopedia of Type Strains, Phase III (KMG-III): the genomes of soil and plant-associated and newly described type strains.</title>
        <authorList>
            <person name="Whitman W."/>
        </authorList>
    </citation>
    <scope>NUCLEOTIDE SEQUENCE [LARGE SCALE GENOMIC DNA]</scope>
    <source>
        <strain evidence="2 3">CECT 4462</strain>
    </source>
</reference>
<evidence type="ECO:0000259" key="1">
    <source>
        <dbReference type="Pfam" id="PF00535"/>
    </source>
</evidence>
<dbReference type="Pfam" id="PF00535">
    <property type="entry name" value="Glycos_transf_2"/>
    <property type="match status" value="1"/>
</dbReference>
<dbReference type="InterPro" id="IPR029044">
    <property type="entry name" value="Nucleotide-diphossugar_trans"/>
</dbReference>
<comment type="caution">
    <text evidence="2">The sequence shown here is derived from an EMBL/GenBank/DDBJ whole genome shotgun (WGS) entry which is preliminary data.</text>
</comment>